<dbReference type="GO" id="GO:0030288">
    <property type="term" value="C:outer membrane-bounded periplasmic space"/>
    <property type="evidence" value="ECO:0007669"/>
    <property type="project" value="TreeGrafter"/>
</dbReference>
<feature type="chain" id="PRO_5011644150" evidence="6">
    <location>
        <begin position="35"/>
        <end position="314"/>
    </location>
</feature>
<keyword evidence="3" id="KW-0813">Transport</keyword>
<dbReference type="EMBL" id="FNGI01000002">
    <property type="protein sequence ID" value="SDL23022.1"/>
    <property type="molecule type" value="Genomic_DNA"/>
</dbReference>
<keyword evidence="5 6" id="KW-0732">Signal</keyword>
<dbReference type="Gene3D" id="3.40.50.1980">
    <property type="entry name" value="Nitrogenase molybdenum iron protein domain"/>
    <property type="match status" value="2"/>
</dbReference>
<evidence type="ECO:0000256" key="3">
    <source>
        <dbReference type="ARBA" id="ARBA00022448"/>
    </source>
</evidence>
<dbReference type="InterPro" id="IPR002491">
    <property type="entry name" value="ABC_transptr_periplasmic_BD"/>
</dbReference>
<feature type="domain" description="Fe/B12 periplasmic-binding" evidence="7">
    <location>
        <begin position="44"/>
        <end position="305"/>
    </location>
</feature>
<comment type="similarity">
    <text evidence="2">Belongs to the bacterial solute-binding protein 8 family.</text>
</comment>
<organism evidence="8 9">
    <name type="scientific">Modicisalibacter muralis</name>
    <dbReference type="NCBI Taxonomy" id="119000"/>
    <lineage>
        <taxon>Bacteria</taxon>
        <taxon>Pseudomonadati</taxon>
        <taxon>Pseudomonadota</taxon>
        <taxon>Gammaproteobacteria</taxon>
        <taxon>Oceanospirillales</taxon>
        <taxon>Halomonadaceae</taxon>
        <taxon>Modicisalibacter</taxon>
    </lineage>
</organism>
<name>A0A1G9ID25_9GAMM</name>
<feature type="signal peptide" evidence="6">
    <location>
        <begin position="1"/>
        <end position="34"/>
    </location>
</feature>
<evidence type="ECO:0000313" key="9">
    <source>
        <dbReference type="Proteomes" id="UP000198654"/>
    </source>
</evidence>
<dbReference type="PRINTS" id="PR01715">
    <property type="entry name" value="FERRIBNDNGPP"/>
</dbReference>
<evidence type="ECO:0000259" key="7">
    <source>
        <dbReference type="PROSITE" id="PS50983"/>
    </source>
</evidence>
<dbReference type="PANTHER" id="PTHR30532:SF1">
    <property type="entry name" value="IRON(3+)-HYDROXAMATE-BINDING PROTEIN FHUD"/>
    <property type="match status" value="1"/>
</dbReference>
<accession>A0A1G9ID25</accession>
<keyword evidence="9" id="KW-1185">Reference proteome</keyword>
<reference evidence="8 9" key="1">
    <citation type="submission" date="2016-10" db="EMBL/GenBank/DDBJ databases">
        <authorList>
            <person name="de Groot N.N."/>
        </authorList>
    </citation>
    <scope>NUCLEOTIDE SEQUENCE [LARGE SCALE GENOMIC DNA]</scope>
    <source>
        <strain evidence="8 9">DSM 14789</strain>
    </source>
</reference>
<evidence type="ECO:0000313" key="8">
    <source>
        <dbReference type="EMBL" id="SDL23022.1"/>
    </source>
</evidence>
<evidence type="ECO:0000256" key="2">
    <source>
        <dbReference type="ARBA" id="ARBA00008814"/>
    </source>
</evidence>
<dbReference type="GO" id="GO:1901678">
    <property type="term" value="P:iron coordination entity transport"/>
    <property type="evidence" value="ECO:0007669"/>
    <property type="project" value="UniProtKB-ARBA"/>
</dbReference>
<evidence type="ECO:0000256" key="6">
    <source>
        <dbReference type="SAM" id="SignalP"/>
    </source>
</evidence>
<protein>
    <submittedName>
        <fullName evidence="8">Iron complex transport system substrate-binding protein</fullName>
    </submittedName>
</protein>
<evidence type="ECO:0000256" key="1">
    <source>
        <dbReference type="ARBA" id="ARBA00004196"/>
    </source>
</evidence>
<evidence type="ECO:0000256" key="5">
    <source>
        <dbReference type="ARBA" id="ARBA00022729"/>
    </source>
</evidence>
<evidence type="ECO:0000256" key="4">
    <source>
        <dbReference type="ARBA" id="ARBA00022496"/>
    </source>
</evidence>
<sequence length="314" mass="34472">MTHDCPDSSWRTLTRRLLMMALVALLLPSMTVRAANAEPTETSKIVTLDWTLAETLLALGVTPLGVAQIDAYHSWAGNRMPDAVTDIGLRAQPNLELLASLDPERILISPMFASLEPRLSHIAPVKTLGIYLAEGDTWSNMLAVTREMARLVDRPKAARQLIDATEEHLARLRRKLPEDVPPLLLVQFMDARHVRVSGAGSLHQAVFERLGLESAWTGPTNAWGFSLVGLEELAGIDAQLVVIKPMPTGVRQRLEASGLWQNLTAVRRHEVLYLPPVWGFGGLPSARRFADLLVEELIHDTDQASASAGESDHG</sequence>
<dbReference type="InterPro" id="IPR051313">
    <property type="entry name" value="Bact_iron-sidero_bind"/>
</dbReference>
<dbReference type="RefSeq" id="WP_245704122.1">
    <property type="nucleotide sequence ID" value="NZ_FNGI01000002.1"/>
</dbReference>
<dbReference type="PANTHER" id="PTHR30532">
    <property type="entry name" value="IRON III DICITRATE-BINDING PERIPLASMIC PROTEIN"/>
    <property type="match status" value="1"/>
</dbReference>
<dbReference type="PROSITE" id="PS50983">
    <property type="entry name" value="FE_B12_PBP"/>
    <property type="match status" value="1"/>
</dbReference>
<dbReference type="STRING" id="119000.SAMN05661010_01142"/>
<proteinExistence type="inferred from homology"/>
<keyword evidence="4" id="KW-0408">Iron</keyword>
<comment type="subcellular location">
    <subcellularLocation>
        <location evidence="1">Cell envelope</location>
    </subcellularLocation>
</comment>
<dbReference type="AlphaFoldDB" id="A0A1G9ID25"/>
<keyword evidence="4" id="KW-0406">Ion transport</keyword>
<keyword evidence="4" id="KW-0410">Iron transport</keyword>
<dbReference type="CDD" id="cd01146">
    <property type="entry name" value="FhuD"/>
    <property type="match status" value="1"/>
</dbReference>
<dbReference type="Pfam" id="PF01497">
    <property type="entry name" value="Peripla_BP_2"/>
    <property type="match status" value="1"/>
</dbReference>
<dbReference type="SUPFAM" id="SSF53807">
    <property type="entry name" value="Helical backbone' metal receptor"/>
    <property type="match status" value="1"/>
</dbReference>
<dbReference type="Proteomes" id="UP000198654">
    <property type="component" value="Unassembled WGS sequence"/>
</dbReference>
<gene>
    <name evidence="8" type="ORF">SAMN05661010_01142</name>
</gene>